<dbReference type="SFLD" id="SFLDS00005">
    <property type="entry name" value="Isoprenoid_Synthase_Type_I"/>
    <property type="match status" value="1"/>
</dbReference>
<dbReference type="Proteomes" id="UP000231586">
    <property type="component" value="Unassembled WGS sequence"/>
</dbReference>
<reference evidence="7 8" key="1">
    <citation type="submission" date="2017-11" db="EMBL/GenBank/DDBJ databases">
        <title>Genomic Encyclopedia of Archaeal and Bacterial Type Strains, Phase II (KMG-II): From Individual Species to Whole Genera.</title>
        <authorList>
            <person name="Goeker M."/>
        </authorList>
    </citation>
    <scope>NUCLEOTIDE SEQUENCE [LARGE SCALE GENOMIC DNA]</scope>
    <source>
        <strain evidence="7 8">DSM 22413</strain>
    </source>
</reference>
<dbReference type="InterPro" id="IPR000092">
    <property type="entry name" value="Polyprenyl_synt"/>
</dbReference>
<accession>A0A2M8WVN7</accession>
<organism evidence="7 8">
    <name type="scientific">Luteimicrobium subarcticum</name>
    <dbReference type="NCBI Taxonomy" id="620910"/>
    <lineage>
        <taxon>Bacteria</taxon>
        <taxon>Bacillati</taxon>
        <taxon>Actinomycetota</taxon>
        <taxon>Actinomycetes</taxon>
        <taxon>Micrococcales</taxon>
        <taxon>Luteimicrobium</taxon>
    </lineage>
</organism>
<evidence type="ECO:0000256" key="5">
    <source>
        <dbReference type="ARBA" id="ARBA00022842"/>
    </source>
</evidence>
<dbReference type="PROSITE" id="PS00444">
    <property type="entry name" value="POLYPRENYL_SYNTHASE_2"/>
    <property type="match status" value="1"/>
</dbReference>
<keyword evidence="8" id="KW-1185">Reference proteome</keyword>
<dbReference type="PANTHER" id="PTHR12001">
    <property type="entry name" value="GERANYLGERANYL PYROPHOSPHATE SYNTHASE"/>
    <property type="match status" value="1"/>
</dbReference>
<evidence type="ECO:0000313" key="8">
    <source>
        <dbReference type="Proteomes" id="UP000231586"/>
    </source>
</evidence>
<dbReference type="GO" id="GO:0046872">
    <property type="term" value="F:metal ion binding"/>
    <property type="evidence" value="ECO:0007669"/>
    <property type="project" value="UniProtKB-KW"/>
</dbReference>
<dbReference type="Gene3D" id="1.10.600.10">
    <property type="entry name" value="Farnesyl Diphosphate Synthase"/>
    <property type="match status" value="1"/>
</dbReference>
<dbReference type="Pfam" id="PF00348">
    <property type="entry name" value="polyprenyl_synt"/>
    <property type="match status" value="1"/>
</dbReference>
<evidence type="ECO:0000256" key="6">
    <source>
        <dbReference type="RuleBase" id="RU004466"/>
    </source>
</evidence>
<protein>
    <submittedName>
        <fullName evidence="7">Heptaprenyl diphosphate synthase</fullName>
    </submittedName>
</protein>
<dbReference type="SUPFAM" id="SSF48576">
    <property type="entry name" value="Terpenoid synthases"/>
    <property type="match status" value="1"/>
</dbReference>
<comment type="similarity">
    <text evidence="2 6">Belongs to the FPP/GGPP synthase family.</text>
</comment>
<dbReference type="GO" id="GO:0008299">
    <property type="term" value="P:isoprenoid biosynthetic process"/>
    <property type="evidence" value="ECO:0007669"/>
    <property type="project" value="InterPro"/>
</dbReference>
<evidence type="ECO:0000256" key="3">
    <source>
        <dbReference type="ARBA" id="ARBA00022679"/>
    </source>
</evidence>
<dbReference type="InterPro" id="IPR033749">
    <property type="entry name" value="Polyprenyl_synt_CS"/>
</dbReference>
<evidence type="ECO:0000256" key="2">
    <source>
        <dbReference type="ARBA" id="ARBA00006706"/>
    </source>
</evidence>
<evidence type="ECO:0000313" key="7">
    <source>
        <dbReference type="EMBL" id="PJI94991.1"/>
    </source>
</evidence>
<comment type="caution">
    <text evidence="7">The sequence shown here is derived from an EMBL/GenBank/DDBJ whole genome shotgun (WGS) entry which is preliminary data.</text>
</comment>
<keyword evidence="3 6" id="KW-0808">Transferase</keyword>
<name>A0A2M8WVN7_9MICO</name>
<dbReference type="GO" id="GO:0004659">
    <property type="term" value="F:prenyltransferase activity"/>
    <property type="evidence" value="ECO:0007669"/>
    <property type="project" value="InterPro"/>
</dbReference>
<dbReference type="PANTHER" id="PTHR12001:SF69">
    <property type="entry name" value="ALL TRANS-POLYPRENYL-DIPHOSPHATE SYNTHASE PDSS1"/>
    <property type="match status" value="1"/>
</dbReference>
<dbReference type="EMBL" id="PGTZ01000006">
    <property type="protein sequence ID" value="PJI94991.1"/>
    <property type="molecule type" value="Genomic_DNA"/>
</dbReference>
<sequence length="333" mass="34439">MTAAIPVGDAALAARLVDRMDLVETRLRAATANHDALADTASRHLMAAGGKRLRPFLTLLTAELGDGGADDAVVAGTVVELTHLASLYHDDVMDSAAVRRGVPAAHAVWGNTVAILMGDLLFARASALVSGLGPDAVLLQSETFERLCMGQLHETVGPQDGDDAVDHYLQVLADKTGSLIALSARFGALLSGCAPEVVTAVTGYGEKVGVSFQLADDVIDLTSSGSTSGKTPGTDLREHVPTMPVLLLRRLVASGEAGPADVDLLALLDSDLSDDAVLAGAVAALREHRVVAQTRDLAVRWAHDAVAELAPLPAGHVKDALSTFADALSDRAS</sequence>
<evidence type="ECO:0000256" key="4">
    <source>
        <dbReference type="ARBA" id="ARBA00022723"/>
    </source>
</evidence>
<keyword evidence="5" id="KW-0460">Magnesium</keyword>
<dbReference type="InterPro" id="IPR008949">
    <property type="entry name" value="Isoprenoid_synthase_dom_sf"/>
</dbReference>
<dbReference type="SFLD" id="SFLDG01017">
    <property type="entry name" value="Polyprenyl_Transferase_Like"/>
    <property type="match status" value="1"/>
</dbReference>
<proteinExistence type="inferred from homology"/>
<comment type="cofactor">
    <cofactor evidence="1">
        <name>Mg(2+)</name>
        <dbReference type="ChEBI" id="CHEBI:18420"/>
    </cofactor>
</comment>
<dbReference type="AlphaFoldDB" id="A0A2M8WVN7"/>
<keyword evidence="4" id="KW-0479">Metal-binding</keyword>
<dbReference type="CDD" id="cd00685">
    <property type="entry name" value="Trans_IPPS_HT"/>
    <property type="match status" value="1"/>
</dbReference>
<evidence type="ECO:0000256" key="1">
    <source>
        <dbReference type="ARBA" id="ARBA00001946"/>
    </source>
</evidence>
<gene>
    <name evidence="7" type="ORF">CLV34_0843</name>
</gene>